<organism evidence="1 2">
    <name type="scientific">Peronosclerospora sorghi</name>
    <dbReference type="NCBI Taxonomy" id="230839"/>
    <lineage>
        <taxon>Eukaryota</taxon>
        <taxon>Sar</taxon>
        <taxon>Stramenopiles</taxon>
        <taxon>Oomycota</taxon>
        <taxon>Peronosporomycetes</taxon>
        <taxon>Peronosporales</taxon>
        <taxon>Peronosporaceae</taxon>
        <taxon>Peronosclerospora</taxon>
    </lineage>
</organism>
<accession>A0ACC0WLP0</accession>
<keyword evidence="2" id="KW-1185">Reference proteome</keyword>
<sequence>MSQPRPSLSDAEDDDAYPSDDEQHGLDATHHRVASSSSPRFDATPVVFPPFLDAALSSPFQRLVEHVGTPQPLAAQVETLHELCETLTFSNDETLRVSETQLETLVPRLVAVLDDAASLDVLLLATRAVATLCELAPSRARVHATDAHVIPVLCRQLVAMEYMDVADQALGLLETLVWQADGVWATRARREVVEANGLVALLQHLDFFPIEMQRKAVDVVATVCSSNVPLEMESAIVAALPYLATLLCSSDASLLLSTVRALEHIGQSPVVHENDTLRATLLSRRDIGHRLLEHLSAGPDTPTLPRTGYTSIVRFFNALVQDSTSLTCQVRTRALPPLLSTMLANYTDRGENVLLYETLALVRRVLPREAELARPAEVPSPLLALAHDLVPLIPRVYDSTFPASVRGECLTILLHSCMLLYTRHKPLPDATCLAAFLARVLRPEPLKPTESIPDTERSVLALALQLLTVPLQQETTRAAATRTLTRHGLVSFLRVYAAQEEGTDDVGPTAATILRVYFQDTETATVRVVTRLQQFVAATSALCPRGTVDELVKMLVSVKRIVEHPDAFCTAHELCASGLVPWLTQVLSCEQGQAAMRRVVETDTAFVVALVRCVQEGITSTCSLSVGRPATSVAAELEQLTHHLKVHVLLDDDQASHEPDEETDDAHALKAWRPPDALRHRRVQDTVVLVEPLARIETIEDFIAAKVFDDDALLEELTDSEQDERELVKELARNESTGRRLVAMYRGHVLAPELSLVEALVTVHDMAKSTRAPGEREPPLVLWTTSHDMTFRVVRAGRPTGESVSSSSTRASRARRAPTPVDETMWTLLRLLALVRTHGALEVYAPHLDWTHAVLTQHVARALLHPLDIVTHALPPWTFRLVHDFSFVLDFATRWHFVAATTWGTARAIAALCRSLWRQAVLEEPVGTPARRGTRRRERSGRTGALATIAQMVPLGRVKVRVARWMLLECAMKIMAVHGGPRSVLEMEFVDEVGTGVGPTTEFYTLVWQEIQFKRLQLWRDEDPRGTTTTTTTRLPEPRELAGYHRVGVYYCAACYALSIPKCRVHGQLFTHEKVVRAKEAGHAHTSVRSHRVPQPRRRPRASRPQCADCLDMSEWQVDPTACACGRVCDGASHGTNAPGFRVHWWILSDHEAQYLAQVFPPHATHVVHPVLQCIHCETVNFPGTDTGLVVLDGDRMVSGSGRRLSERDYRSVTHHVSPVCHGTPLVVRPARLRRDQVETLVAYLLESPVVVETQVDALAFLTPTSSAGPVVNAPYGLYPKPYLCEAEDPREEKTSATMTPAARLSDDVDVVAWFRFLGRLVAQALLDDRLVNLPLARPFLRALRGDTLVGHNVRVETSLSYVYEMDPALATSLKALHELAQAYAHKVAAGDTACVQVTEWTTHVASLALTFTMIGADEIALLPNGHARPVTLATLDAYVRLNLLFLLDTTIRTQVQAFRDGLEHTATGPSSSAWPLRRFLNVLDVDELEALLSDRRAGSSLWDRDGTELRQYMVCTHGYTAASRVIHDLVAILCALSIDEQRLFVRFVTGANRLPLGGLRTLEPKLTVVRKIPARHEAPDALLPSASTCTNYLKLPEYSTRDVLQQRLVYCIHEGQCSFHLS</sequence>
<evidence type="ECO:0000313" key="1">
    <source>
        <dbReference type="EMBL" id="KAI9919672.1"/>
    </source>
</evidence>
<proteinExistence type="predicted"/>
<dbReference type="Proteomes" id="UP001163321">
    <property type="component" value="Chromosome 11"/>
</dbReference>
<evidence type="ECO:0000313" key="2">
    <source>
        <dbReference type="Proteomes" id="UP001163321"/>
    </source>
</evidence>
<protein>
    <submittedName>
        <fullName evidence="1">Uncharacterized protein</fullName>
    </submittedName>
</protein>
<reference evidence="1 2" key="1">
    <citation type="journal article" date="2022" name="bioRxiv">
        <title>The genome of the oomycete Peronosclerospora sorghi, a cosmopolitan pathogen of maize and sorghum, is inflated with dispersed pseudogenes.</title>
        <authorList>
            <person name="Fletcher K."/>
            <person name="Martin F."/>
            <person name="Isakeit T."/>
            <person name="Cavanaugh K."/>
            <person name="Magill C."/>
            <person name="Michelmore R."/>
        </authorList>
    </citation>
    <scope>NUCLEOTIDE SEQUENCE [LARGE SCALE GENOMIC DNA]</scope>
    <source>
        <strain evidence="1">P6</strain>
    </source>
</reference>
<dbReference type="EMBL" id="CM047590">
    <property type="protein sequence ID" value="KAI9919672.1"/>
    <property type="molecule type" value="Genomic_DNA"/>
</dbReference>
<name>A0ACC0WLP0_9STRA</name>
<gene>
    <name evidence="1" type="ORF">PsorP6_017326</name>
</gene>
<comment type="caution">
    <text evidence="1">The sequence shown here is derived from an EMBL/GenBank/DDBJ whole genome shotgun (WGS) entry which is preliminary data.</text>
</comment>